<accession>A0A139R9A1</accession>
<proteinExistence type="predicted"/>
<gene>
    <name evidence="2" type="ORF">SMIDD22_01517</name>
</gene>
<protein>
    <submittedName>
        <fullName evidence="2">Uncharacterized protein</fullName>
    </submittedName>
</protein>
<keyword evidence="1" id="KW-0812">Transmembrane</keyword>
<evidence type="ECO:0000256" key="1">
    <source>
        <dbReference type="SAM" id="Phobius"/>
    </source>
</evidence>
<comment type="caution">
    <text evidence="2">The sequence shown here is derived from an EMBL/GenBank/DDBJ whole genome shotgun (WGS) entry which is preliminary data.</text>
</comment>
<sequence length="182" mass="18091">MTVAFPLSSTTTVDPGLTALTLSSIAFFSASVNCSGFATTVLSAGLTMSFPAFGLATSSALLVKSAAGITAVFPSGVVTVAFPLSSITTVAPGFTSFTFAAITAFSSSVNLAGSFTNVLSAGFTMSFPAFGLVSSVSDLNKSSDGIVAVVPSFSVTVALPFPSNLTDLVSGFSSLNFSSALA</sequence>
<keyword evidence="1" id="KW-1133">Transmembrane helix</keyword>
<dbReference type="AlphaFoldDB" id="A0A139R9A1"/>
<organism evidence="2 3">
    <name type="scientific">Streptococcus mitis</name>
    <dbReference type="NCBI Taxonomy" id="28037"/>
    <lineage>
        <taxon>Bacteria</taxon>
        <taxon>Bacillati</taxon>
        <taxon>Bacillota</taxon>
        <taxon>Bacilli</taxon>
        <taxon>Lactobacillales</taxon>
        <taxon>Streptococcaceae</taxon>
        <taxon>Streptococcus</taxon>
        <taxon>Streptococcus mitis group</taxon>
    </lineage>
</organism>
<dbReference type="EMBL" id="LQZD01000399">
    <property type="protein sequence ID" value="KXU11309.1"/>
    <property type="molecule type" value="Genomic_DNA"/>
</dbReference>
<evidence type="ECO:0000313" key="2">
    <source>
        <dbReference type="EMBL" id="KXU11309.1"/>
    </source>
</evidence>
<keyword evidence="1" id="KW-0472">Membrane</keyword>
<evidence type="ECO:0000313" key="3">
    <source>
        <dbReference type="Proteomes" id="UP000070779"/>
    </source>
</evidence>
<reference evidence="2 3" key="1">
    <citation type="submission" date="2016-01" db="EMBL/GenBank/DDBJ databases">
        <title>Highly variable Streptococcus oralis are common among viridans streptococci isolated from primates.</title>
        <authorList>
            <person name="Denapaite D."/>
            <person name="Rieger M."/>
            <person name="Koendgen S."/>
            <person name="Brueckner R."/>
            <person name="Ochigava I."/>
            <person name="Kappeler P."/>
            <person name="Maetz-Rensing K."/>
            <person name="Leendertz F."/>
            <person name="Hakenbeck R."/>
        </authorList>
    </citation>
    <scope>NUCLEOTIDE SEQUENCE [LARGE SCALE GENOMIC DNA]</scope>
    <source>
        <strain evidence="2 3">DD22</strain>
    </source>
</reference>
<dbReference type="Proteomes" id="UP000070779">
    <property type="component" value="Unassembled WGS sequence"/>
</dbReference>
<name>A0A139R9A1_STRMT</name>
<dbReference type="PATRIC" id="fig|28037.238.peg.1813"/>
<feature type="transmembrane region" description="Helical" evidence="1">
    <location>
        <begin position="50"/>
        <end position="73"/>
    </location>
</feature>